<sequence length="574" mass="64686">MSSPPSQAAAALEQAEAQTMPLPDSRPDSPTSTVSDTASHKSDPAINDSPTIEEANTTVPIDVENEASSIDSSSKETDHSSSTTITPATNVVMPKIVISTVNSEHHASQGVDATSTNTDPVSHNDQDEDKYIDPYDKANGGDVVKYFFTSSTRKQPHSPVSSDPACCNPHLHGDSDLYIKARDKSGQLYVFEVVSTVLEKASPKFENMVYGTDVRGNREVWVWELSDNPLGLKIMFCLLHNKFPRALLVTKPKPSQLYTVLRVLEDYQIDLEATNFHLLAKSWTDVFRKSLPKSKLSDLQALYVAHKLGDFKSLKELVRKVAHGVGIGKDGSLRDENGRNIQEVVPIDKELLKNVENIRGKHIEAVLKSLRDPYEYLMDAEKSNGRHYCKSVDGHLECNQKLLGSLLSNLLQQKLFPIPEPRDYNGSFNSLAEKINNMEIRGLLYPGVEMHKQRHTLCKLGQDAVVEKLRGGKEDGPLSDGMVEYMYFMCKRCGRFREERREFESYKEIIRDLNLLYRDDFQKDIWGWLDPDNSDTESDTDDNIDDEDSGFFDVVDNSVWIERKVSTDLETREF</sequence>
<feature type="compositionally biased region" description="Low complexity" evidence="1">
    <location>
        <begin position="7"/>
        <end position="18"/>
    </location>
</feature>
<comment type="caution">
    <text evidence="2">The sequence shown here is derived from an EMBL/GenBank/DDBJ whole genome shotgun (WGS) entry which is preliminary data.</text>
</comment>
<evidence type="ECO:0000313" key="2">
    <source>
        <dbReference type="EMBL" id="ROW03250.1"/>
    </source>
</evidence>
<keyword evidence="3" id="KW-1185">Reference proteome</keyword>
<feature type="region of interest" description="Disordered" evidence="1">
    <location>
        <begin position="1"/>
        <end position="88"/>
    </location>
</feature>
<name>A0A423WIN5_CYTCH</name>
<feature type="compositionally biased region" description="Polar residues" evidence="1">
    <location>
        <begin position="111"/>
        <end position="121"/>
    </location>
</feature>
<evidence type="ECO:0008006" key="4">
    <source>
        <dbReference type="Google" id="ProtNLM"/>
    </source>
</evidence>
<organism evidence="2 3">
    <name type="scientific">Cytospora chrysosperma</name>
    <name type="common">Cytospora canker fungus</name>
    <name type="synonym">Sphaeria chrysosperma</name>
    <dbReference type="NCBI Taxonomy" id="252740"/>
    <lineage>
        <taxon>Eukaryota</taxon>
        <taxon>Fungi</taxon>
        <taxon>Dikarya</taxon>
        <taxon>Ascomycota</taxon>
        <taxon>Pezizomycotina</taxon>
        <taxon>Sordariomycetes</taxon>
        <taxon>Sordariomycetidae</taxon>
        <taxon>Diaporthales</taxon>
        <taxon>Cytosporaceae</taxon>
        <taxon>Cytospora</taxon>
    </lineage>
</organism>
<evidence type="ECO:0000256" key="1">
    <source>
        <dbReference type="SAM" id="MobiDB-lite"/>
    </source>
</evidence>
<feature type="region of interest" description="Disordered" evidence="1">
    <location>
        <begin position="103"/>
        <end position="135"/>
    </location>
</feature>
<dbReference type="EMBL" id="LJZO01000003">
    <property type="protein sequence ID" value="ROW03250.1"/>
    <property type="molecule type" value="Genomic_DNA"/>
</dbReference>
<protein>
    <recommendedName>
        <fullName evidence="4">BTB domain-containing protein</fullName>
    </recommendedName>
</protein>
<feature type="compositionally biased region" description="Polar residues" evidence="1">
    <location>
        <begin position="28"/>
        <end position="37"/>
    </location>
</feature>
<evidence type="ECO:0000313" key="3">
    <source>
        <dbReference type="Proteomes" id="UP000284375"/>
    </source>
</evidence>
<feature type="compositionally biased region" description="Polar residues" evidence="1">
    <location>
        <begin position="48"/>
        <end position="59"/>
    </location>
</feature>
<feature type="compositionally biased region" description="Basic and acidic residues" evidence="1">
    <location>
        <begin position="122"/>
        <end position="135"/>
    </location>
</feature>
<dbReference type="STRING" id="252740.A0A423WIN5"/>
<dbReference type="AlphaFoldDB" id="A0A423WIN5"/>
<reference evidence="2 3" key="1">
    <citation type="submission" date="2015-09" db="EMBL/GenBank/DDBJ databases">
        <title>Host preference determinants of Valsa canker pathogens revealed by comparative genomics.</title>
        <authorList>
            <person name="Yin Z."/>
            <person name="Huang L."/>
        </authorList>
    </citation>
    <scope>NUCLEOTIDE SEQUENCE [LARGE SCALE GENOMIC DNA]</scope>
    <source>
        <strain evidence="2 3">YSFL</strain>
    </source>
</reference>
<proteinExistence type="predicted"/>
<gene>
    <name evidence="2" type="ORF">VSDG_01543</name>
</gene>
<dbReference type="Proteomes" id="UP000284375">
    <property type="component" value="Unassembled WGS sequence"/>
</dbReference>
<dbReference type="OrthoDB" id="5275938at2759"/>
<accession>A0A423WIN5</accession>